<name>A0A7K1T1C3_9SPHI</name>
<accession>A0A7K1T1C3</accession>
<reference evidence="2 3" key="1">
    <citation type="submission" date="2019-12" db="EMBL/GenBank/DDBJ databases">
        <title>Mucilaginibacter sp. HMF7410 genome sequencing and assembly.</title>
        <authorList>
            <person name="Kang H."/>
            <person name="Cha I."/>
            <person name="Kim H."/>
            <person name="Joh K."/>
        </authorList>
    </citation>
    <scope>NUCLEOTIDE SEQUENCE [LARGE SCALE GENOMIC DNA]</scope>
    <source>
        <strain evidence="2 3">HMF7410</strain>
    </source>
</reference>
<dbReference type="AlphaFoldDB" id="A0A7K1T1C3"/>
<keyword evidence="3" id="KW-1185">Reference proteome</keyword>
<sequence>MIRTKNGELTQHSRIYRVPENGHLKTKFTIKGSSIKSSDSTYFYVDKNDKRTKLKQYCEYCKDKDTVNIQVISGSLGTNNNHHFLDFVIDIPNYKNRNKDYSIQKTIDRLNNE</sequence>
<proteinExistence type="predicted"/>
<dbReference type="EMBL" id="WPIK01000023">
    <property type="protein sequence ID" value="MVN23382.1"/>
    <property type="molecule type" value="Genomic_DNA"/>
</dbReference>
<dbReference type="Pfam" id="PF20862">
    <property type="entry name" value="DUF6843"/>
    <property type="match status" value="1"/>
</dbReference>
<dbReference type="RefSeq" id="WP_157569552.1">
    <property type="nucleotide sequence ID" value="NZ_WPIK01000023.1"/>
</dbReference>
<comment type="caution">
    <text evidence="2">The sequence shown here is derived from an EMBL/GenBank/DDBJ whole genome shotgun (WGS) entry which is preliminary data.</text>
</comment>
<evidence type="ECO:0000313" key="3">
    <source>
        <dbReference type="Proteomes" id="UP000462014"/>
    </source>
</evidence>
<evidence type="ECO:0000259" key="1">
    <source>
        <dbReference type="Pfam" id="PF20862"/>
    </source>
</evidence>
<dbReference type="InterPro" id="IPR049293">
    <property type="entry name" value="DUF6843"/>
</dbReference>
<organism evidence="2 3">
    <name type="scientific">Mucilaginibacter arboris</name>
    <dbReference type="NCBI Taxonomy" id="2682090"/>
    <lineage>
        <taxon>Bacteria</taxon>
        <taxon>Pseudomonadati</taxon>
        <taxon>Bacteroidota</taxon>
        <taxon>Sphingobacteriia</taxon>
        <taxon>Sphingobacteriales</taxon>
        <taxon>Sphingobacteriaceae</taxon>
        <taxon>Mucilaginibacter</taxon>
    </lineage>
</organism>
<dbReference type="Proteomes" id="UP000462014">
    <property type="component" value="Unassembled WGS sequence"/>
</dbReference>
<evidence type="ECO:0000313" key="2">
    <source>
        <dbReference type="EMBL" id="MVN23382.1"/>
    </source>
</evidence>
<feature type="domain" description="DUF6843" evidence="1">
    <location>
        <begin position="10"/>
        <end position="69"/>
    </location>
</feature>
<protein>
    <recommendedName>
        <fullName evidence="1">DUF6843 domain-containing protein</fullName>
    </recommendedName>
</protein>
<gene>
    <name evidence="2" type="ORF">GO621_17805</name>
</gene>